<evidence type="ECO:0000256" key="6">
    <source>
        <dbReference type="PROSITE-ProRule" id="PRU00076"/>
    </source>
</evidence>
<dbReference type="InterPro" id="IPR049883">
    <property type="entry name" value="NOTCH1_EGF-like"/>
</dbReference>
<dbReference type="Proteomes" id="UP000735302">
    <property type="component" value="Unassembled WGS sequence"/>
</dbReference>
<evidence type="ECO:0000256" key="4">
    <source>
        <dbReference type="ARBA" id="ARBA00023157"/>
    </source>
</evidence>
<feature type="domain" description="EGF-like" evidence="9">
    <location>
        <begin position="92"/>
        <end position="132"/>
    </location>
</feature>
<dbReference type="GO" id="GO:0005615">
    <property type="term" value="C:extracellular space"/>
    <property type="evidence" value="ECO:0007669"/>
    <property type="project" value="TreeGrafter"/>
</dbReference>
<reference evidence="10 11" key="1">
    <citation type="journal article" date="2021" name="Elife">
        <title>Chloroplast acquisition without the gene transfer in kleptoplastic sea slugs, Plakobranchus ocellatus.</title>
        <authorList>
            <person name="Maeda T."/>
            <person name="Takahashi S."/>
            <person name="Yoshida T."/>
            <person name="Shimamura S."/>
            <person name="Takaki Y."/>
            <person name="Nagai Y."/>
            <person name="Toyoda A."/>
            <person name="Suzuki Y."/>
            <person name="Arimoto A."/>
            <person name="Ishii H."/>
            <person name="Satoh N."/>
            <person name="Nishiyama T."/>
            <person name="Hasebe M."/>
            <person name="Maruyama T."/>
            <person name="Minagawa J."/>
            <person name="Obokata J."/>
            <person name="Shigenobu S."/>
        </authorList>
    </citation>
    <scope>NUCLEOTIDE SEQUENCE [LARGE SCALE GENOMIC DNA]</scope>
</reference>
<evidence type="ECO:0000256" key="3">
    <source>
        <dbReference type="ARBA" id="ARBA00022737"/>
    </source>
</evidence>
<dbReference type="SUPFAM" id="SSF49854">
    <property type="entry name" value="Spermadhesin, CUB domain"/>
    <property type="match status" value="1"/>
</dbReference>
<feature type="region of interest" description="Disordered" evidence="7">
    <location>
        <begin position="515"/>
        <end position="534"/>
    </location>
</feature>
<keyword evidence="4 6" id="KW-1015">Disulfide bond</keyword>
<keyword evidence="5" id="KW-0325">Glycoprotein</keyword>
<keyword evidence="2" id="KW-0732">Signal</keyword>
<dbReference type="SMART" id="SM00181">
    <property type="entry name" value="EGF"/>
    <property type="match status" value="9"/>
</dbReference>
<evidence type="ECO:0000313" key="11">
    <source>
        <dbReference type="Proteomes" id="UP000735302"/>
    </source>
</evidence>
<dbReference type="GO" id="GO:0007165">
    <property type="term" value="P:signal transduction"/>
    <property type="evidence" value="ECO:0007669"/>
    <property type="project" value="TreeGrafter"/>
</dbReference>
<dbReference type="Gene3D" id="2.60.120.290">
    <property type="entry name" value="Spermadhesin, CUB domain"/>
    <property type="match status" value="1"/>
</dbReference>
<feature type="disulfide bond" evidence="6">
    <location>
        <begin position="380"/>
        <end position="390"/>
    </location>
</feature>
<dbReference type="Pfam" id="PF14670">
    <property type="entry name" value="FXa_inhibition"/>
    <property type="match status" value="3"/>
</dbReference>
<dbReference type="InterPro" id="IPR000742">
    <property type="entry name" value="EGF"/>
</dbReference>
<accession>A0AAV3ZWF8</accession>
<dbReference type="PANTHER" id="PTHR24046">
    <property type="entry name" value="SIGNAL PEPTIDE, CUB AND EGF-LIKE DOMAIN-CONTAINING"/>
    <property type="match status" value="1"/>
</dbReference>
<dbReference type="PANTHER" id="PTHR24046:SF7">
    <property type="entry name" value="CUB DOMAIN-CONTAINING PROTEIN"/>
    <property type="match status" value="1"/>
</dbReference>
<dbReference type="InterPro" id="IPR009030">
    <property type="entry name" value="Growth_fac_rcpt_cys_sf"/>
</dbReference>
<dbReference type="InterPro" id="IPR011641">
    <property type="entry name" value="Tyr-kin_ephrin_A/B_rcpt-like"/>
</dbReference>
<protein>
    <submittedName>
        <fullName evidence="10">Signal peptide, cub and egf-like domain-containing protein 1</fullName>
    </submittedName>
</protein>
<dbReference type="PROSITE" id="PS01186">
    <property type="entry name" value="EGF_2"/>
    <property type="match status" value="5"/>
</dbReference>
<dbReference type="Pfam" id="PF07699">
    <property type="entry name" value="Ephrin_rec_like"/>
    <property type="match status" value="3"/>
</dbReference>
<dbReference type="InterPro" id="IPR000859">
    <property type="entry name" value="CUB_dom"/>
</dbReference>
<keyword evidence="11" id="KW-1185">Reference proteome</keyword>
<dbReference type="Pfam" id="PF00431">
    <property type="entry name" value="CUB"/>
    <property type="match status" value="1"/>
</dbReference>
<feature type="domain" description="CUB" evidence="8">
    <location>
        <begin position="902"/>
        <end position="1014"/>
    </location>
</feature>
<dbReference type="Pfam" id="PF12947">
    <property type="entry name" value="EGF_3"/>
    <property type="match status" value="1"/>
</dbReference>
<comment type="caution">
    <text evidence="10">The sequence shown here is derived from an EMBL/GenBank/DDBJ whole genome shotgun (WGS) entry which is preliminary data.</text>
</comment>
<dbReference type="PROSITE" id="PS00010">
    <property type="entry name" value="ASX_HYDROXYL"/>
    <property type="match status" value="4"/>
</dbReference>
<evidence type="ECO:0000256" key="1">
    <source>
        <dbReference type="ARBA" id="ARBA00022536"/>
    </source>
</evidence>
<dbReference type="FunFam" id="2.10.25.10:FF:000037">
    <property type="entry name" value="Signal peptide, CUB domain and EGF-like domain-containing 2"/>
    <property type="match status" value="1"/>
</dbReference>
<evidence type="ECO:0000256" key="2">
    <source>
        <dbReference type="ARBA" id="ARBA00022729"/>
    </source>
</evidence>
<dbReference type="InterPro" id="IPR000152">
    <property type="entry name" value="EGF-type_Asp/Asn_hydroxyl_site"/>
</dbReference>
<organism evidence="10 11">
    <name type="scientific">Plakobranchus ocellatus</name>
    <dbReference type="NCBI Taxonomy" id="259542"/>
    <lineage>
        <taxon>Eukaryota</taxon>
        <taxon>Metazoa</taxon>
        <taxon>Spiralia</taxon>
        <taxon>Lophotrochozoa</taxon>
        <taxon>Mollusca</taxon>
        <taxon>Gastropoda</taxon>
        <taxon>Heterobranchia</taxon>
        <taxon>Euthyneura</taxon>
        <taxon>Panpulmonata</taxon>
        <taxon>Sacoglossa</taxon>
        <taxon>Placobranchoidea</taxon>
        <taxon>Plakobranchidae</taxon>
        <taxon>Plakobranchus</taxon>
    </lineage>
</organism>
<proteinExistence type="predicted"/>
<dbReference type="PROSITE" id="PS50026">
    <property type="entry name" value="EGF_3"/>
    <property type="match status" value="2"/>
</dbReference>
<comment type="caution">
    <text evidence="6">Lacks conserved residue(s) required for the propagation of feature annotation.</text>
</comment>
<dbReference type="InterPro" id="IPR018097">
    <property type="entry name" value="EGF_Ca-bd_CS"/>
</dbReference>
<dbReference type="PROSITE" id="PS01180">
    <property type="entry name" value="CUB"/>
    <property type="match status" value="1"/>
</dbReference>
<keyword evidence="3" id="KW-0677">Repeat</keyword>
<evidence type="ECO:0000259" key="8">
    <source>
        <dbReference type="PROSITE" id="PS01180"/>
    </source>
</evidence>
<dbReference type="AlphaFoldDB" id="A0AAV3ZWF8"/>
<dbReference type="GO" id="GO:0005509">
    <property type="term" value="F:calcium ion binding"/>
    <property type="evidence" value="ECO:0007669"/>
    <property type="project" value="InterPro"/>
</dbReference>
<dbReference type="FunFam" id="2.10.25.10:FF:000240">
    <property type="entry name" value="Vitamin K-dependent protein S"/>
    <property type="match status" value="2"/>
</dbReference>
<dbReference type="SMART" id="SM00179">
    <property type="entry name" value="EGF_CA"/>
    <property type="match status" value="7"/>
</dbReference>
<dbReference type="EMBL" id="BLXT01002861">
    <property type="protein sequence ID" value="GFN98752.1"/>
    <property type="molecule type" value="Genomic_DNA"/>
</dbReference>
<dbReference type="Gene3D" id="2.10.50.10">
    <property type="entry name" value="Tumor Necrosis Factor Receptor, subunit A, domain 2"/>
    <property type="match status" value="3"/>
</dbReference>
<dbReference type="SMART" id="SM00042">
    <property type="entry name" value="CUB"/>
    <property type="match status" value="1"/>
</dbReference>
<keyword evidence="1 6" id="KW-0245">EGF-like domain</keyword>
<dbReference type="SMART" id="SM01411">
    <property type="entry name" value="Ephrin_rec_like"/>
    <property type="match status" value="3"/>
</dbReference>
<dbReference type="InterPro" id="IPR035914">
    <property type="entry name" value="Sperma_CUB_dom_sf"/>
</dbReference>
<dbReference type="Pfam" id="PF07645">
    <property type="entry name" value="EGF_CA"/>
    <property type="match status" value="4"/>
</dbReference>
<dbReference type="CDD" id="cd00054">
    <property type="entry name" value="EGF_CA"/>
    <property type="match status" value="1"/>
</dbReference>
<evidence type="ECO:0000256" key="5">
    <source>
        <dbReference type="ARBA" id="ARBA00023180"/>
    </source>
</evidence>
<evidence type="ECO:0000313" key="10">
    <source>
        <dbReference type="EMBL" id="GFN98752.1"/>
    </source>
</evidence>
<dbReference type="InterPro" id="IPR024731">
    <property type="entry name" value="NELL2-like_EGF"/>
</dbReference>
<dbReference type="FunFam" id="2.60.120.290:FF:000002">
    <property type="entry name" value="Signal peptide, CUB domain and EGF-like domain-containing 2"/>
    <property type="match status" value="1"/>
</dbReference>
<dbReference type="PROSITE" id="PS01187">
    <property type="entry name" value="EGF_CA"/>
    <property type="match status" value="4"/>
</dbReference>
<dbReference type="Gene3D" id="2.10.25.10">
    <property type="entry name" value="Laminin"/>
    <property type="match status" value="9"/>
</dbReference>
<evidence type="ECO:0000256" key="7">
    <source>
        <dbReference type="SAM" id="MobiDB-lite"/>
    </source>
</evidence>
<sequence>MLDYKETHVVYSTTVNEGKRPRHVLTRCAGGRVMILLDRPLEGPAFQRRRSSGLTGQIQNFFSARMMVLEALLILVIILGSCDARRDSTRPRAQHCDTDAHACHPDAECLNTRRAYRCFCKPGFYGDGKVCKDEDECSHDNGGCAQTCVNTPGNYTCGCSDGFLLGPDGRNCVDKNECFERRGGCSHQCINTLGSFECGCSQGYSLDDSGKKCVYGEWCLKTHGCDHGCKHSAQGNKVQCFCRKGYFLQSDGKTCVRTCENGNGGCHHVCSSTREGPVCSCAPGYILNPDNKTCTASCMVNNGGCEKRCRDSDQGPICSCPEGFRLHQDGSSCLDVDECEKKMDGCSHGCENTRGSFECICPTGFKVGSDYKTCGDIDECKLNSTCDHQCENLPGSFRCHCHAGYQLYGETHCGDVNECLVRKGGCAHECTNTEGSYLCSCNSGFKLHLNKHDCIDERQCTPLTQRPKSRLTCAHSGPHSQKCVMTCGPRGHLTSFPHFGADTMRGGQEERGAVGLLKPHPRNENSTTSVGDSSTTGVISAFPGLAAFSCGSDTGYNWTGLDDWGGLPHCSELVAAPSVSRRATFVFIRDSCKVDPSGLQEMRGNLTHTFNSEKKYKCDNMCEVKELDLMCGSRRRKFRKYTRKNRKALITAEFEMQMNPKNINKKCGPACMARRTYKKFGKAFKKVRRVIKRRKFLVRFEGKAYKVIKKSFKSDRSVERSCKDGLQLLNRTCIGCTHGQFFNLKRRQCTLCPRGTYQDQEGQMSCKKCTKTRPGAGELGATSEAQCNALCEPGTYSQSGQKPCQACQPGTFQPFFGRQSCLPCGQGLRSDTSGSSSFADCKAKVTCQPGHFYNISTQTCSACERGTYQPEKGQDICLPCPGLTMTDFSGSTSPEECKDRRCGRHMGDHYGVFESPNYPGNYPVDITCVWKIRPQKRRRILVIIPRIDLADEETCGDVIVMRKSKSANSESSFETCASRDRPIAFSARSKKLWIEFKSNGNNTARGFSIPFVTYNEEYESLIEDIVRDSRLYSSKQHQQIFQDRQLLTALLEVIATPYNYLKYVNVSHTMFPPSFIKLLTPKVRRFFQT</sequence>
<dbReference type="FunFam" id="2.10.25.10:FF:000005">
    <property type="entry name" value="Fibrillin 2"/>
    <property type="match status" value="1"/>
</dbReference>
<gene>
    <name evidence="10" type="ORF">PoB_002525800</name>
</gene>
<dbReference type="GO" id="GO:0009986">
    <property type="term" value="C:cell surface"/>
    <property type="evidence" value="ECO:0007669"/>
    <property type="project" value="TreeGrafter"/>
</dbReference>
<dbReference type="InterPro" id="IPR001881">
    <property type="entry name" value="EGF-like_Ca-bd_dom"/>
</dbReference>
<evidence type="ECO:0000259" key="9">
    <source>
        <dbReference type="PROSITE" id="PS50026"/>
    </source>
</evidence>
<name>A0AAV3ZWF8_9GAST</name>
<feature type="domain" description="EGF-like" evidence="9">
    <location>
        <begin position="376"/>
        <end position="414"/>
    </location>
</feature>
<dbReference type="InterPro" id="IPR052071">
    <property type="entry name" value="SCUB_EGF-like_domain"/>
</dbReference>
<dbReference type="SUPFAM" id="SSF57184">
    <property type="entry name" value="Growth factor receptor domain"/>
    <property type="match status" value="4"/>
</dbReference>
<dbReference type="CDD" id="cd00041">
    <property type="entry name" value="CUB"/>
    <property type="match status" value="1"/>
</dbReference>